<dbReference type="AlphaFoldDB" id="A0A843YN09"/>
<feature type="domain" description="PLD phosphodiesterase" evidence="2">
    <location>
        <begin position="294"/>
        <end position="321"/>
    </location>
</feature>
<keyword evidence="4" id="KW-1185">Reference proteome</keyword>
<dbReference type="Proteomes" id="UP000451565">
    <property type="component" value="Unassembled WGS sequence"/>
</dbReference>
<evidence type="ECO:0000256" key="1">
    <source>
        <dbReference type="HAMAP-Rule" id="MF_01917"/>
    </source>
</evidence>
<name>A0A843YN09_9BURK</name>
<dbReference type="RefSeq" id="WP_322741592.1">
    <property type="nucleotide sequence ID" value="NZ_WINI01000003.1"/>
</dbReference>
<dbReference type="GO" id="GO:0008808">
    <property type="term" value="F:cardiolipin synthase activity"/>
    <property type="evidence" value="ECO:0007669"/>
    <property type="project" value="InterPro"/>
</dbReference>
<sequence>MRPVSFIANNQIDLLQSGAAYFPALIEAIDGASDEVYLETYIFAADATAMQVLQALKRAAARGVTVRVITDWLGTGREHTAFLKQEFHNTAISHRVFNPWFIRGVVRTHRKICVVDKSIAFVGGINIIDDMFTDDAKRLPLIAPRWDFSVRVSGPLVGRIHTELESQWVRMGKFKLLARWHVFKDTYQTHTKARVRTGRGPVLAGLVIRDNFRNRRTIQRAYMQALGHARNSALMTSPYFAPGRKLRQAMVSAAQRGVKVTLLLGVGHYSLQDAVTKSYYPKLLKAGIKIVEYRKTALHAKVAVIDAKWATVGSSNYDGLSLLVNQEANVVIRDAEFANVLRQRIEAGINDGVEIQPEKFINTPWRQRLYYGAAFFIYRFAMRVITMGNRK</sequence>
<comment type="function">
    <text evidence="1">Catalyzes the phosphatidyl group transfer from one phosphatidylglycerol molecule to another to form cardiolipin (CL) (diphosphatidylglycerol) and glycerol.</text>
</comment>
<dbReference type="EMBL" id="WINI01000003">
    <property type="protein sequence ID" value="MQR00330.1"/>
    <property type="molecule type" value="Genomic_DNA"/>
</dbReference>
<keyword evidence="1" id="KW-1003">Cell membrane</keyword>
<dbReference type="InterPro" id="IPR001736">
    <property type="entry name" value="PLipase_D/transphosphatidylase"/>
</dbReference>
<dbReference type="GO" id="GO:0032049">
    <property type="term" value="P:cardiolipin biosynthetic process"/>
    <property type="evidence" value="ECO:0007669"/>
    <property type="project" value="InterPro"/>
</dbReference>
<comment type="subcellular location">
    <subcellularLocation>
        <location evidence="1">Cell membrane</location>
        <topology evidence="1">Peripheral membrane protein</topology>
    </subcellularLocation>
</comment>
<protein>
    <recommendedName>
        <fullName evidence="1">Cardiolipin synthase B</fullName>
        <shortName evidence="1">CL synthase</shortName>
        <ecNumber evidence="1">2.7.8.-</ecNumber>
    </recommendedName>
</protein>
<organism evidence="3 4">
    <name type="scientific">Glaciimonas soli</name>
    <dbReference type="NCBI Taxonomy" id="2590999"/>
    <lineage>
        <taxon>Bacteria</taxon>
        <taxon>Pseudomonadati</taxon>
        <taxon>Pseudomonadota</taxon>
        <taxon>Betaproteobacteria</taxon>
        <taxon>Burkholderiales</taxon>
        <taxon>Oxalobacteraceae</taxon>
        <taxon>Glaciimonas</taxon>
    </lineage>
</organism>
<dbReference type="Gene3D" id="3.30.870.10">
    <property type="entry name" value="Endonuclease Chain A"/>
    <property type="match status" value="2"/>
</dbReference>
<feature type="active site" evidence="1">
    <location>
        <position position="299"/>
    </location>
</feature>
<comment type="similarity">
    <text evidence="1">Belongs to the phospholipase D family. Cardiolipin synthase subfamily. ClsB sub-subfamily.</text>
</comment>
<feature type="active site" evidence="1">
    <location>
        <position position="109"/>
    </location>
</feature>
<dbReference type="EC" id="2.7.8.-" evidence="1"/>
<comment type="caution">
    <text evidence="3">The sequence shown here is derived from an EMBL/GenBank/DDBJ whole genome shotgun (WGS) entry which is preliminary data.</text>
</comment>
<dbReference type="PROSITE" id="PS50035">
    <property type="entry name" value="PLD"/>
    <property type="match status" value="2"/>
</dbReference>
<feature type="active site" evidence="1">
    <location>
        <position position="111"/>
    </location>
</feature>
<feature type="domain" description="PLD phosphodiesterase" evidence="2">
    <location>
        <begin position="104"/>
        <end position="131"/>
    </location>
</feature>
<dbReference type="GO" id="GO:0005886">
    <property type="term" value="C:plasma membrane"/>
    <property type="evidence" value="ECO:0007669"/>
    <property type="project" value="UniProtKB-SubCell"/>
</dbReference>
<dbReference type="CDD" id="cd09110">
    <property type="entry name" value="PLDc_CLS_1"/>
    <property type="match status" value="1"/>
</dbReference>
<feature type="active site" evidence="1">
    <location>
        <position position="116"/>
    </location>
</feature>
<accession>A0A843YN09</accession>
<keyword evidence="1" id="KW-0443">Lipid metabolism</keyword>
<dbReference type="PANTHER" id="PTHR21248:SF22">
    <property type="entry name" value="PHOSPHOLIPASE D"/>
    <property type="match status" value="1"/>
</dbReference>
<evidence type="ECO:0000313" key="3">
    <source>
        <dbReference type="EMBL" id="MQR00330.1"/>
    </source>
</evidence>
<keyword evidence="1" id="KW-0472">Membrane</keyword>
<dbReference type="HAMAP" id="MF_01917">
    <property type="entry name" value="Cardiolipin_synth_ClsB"/>
    <property type="match status" value="1"/>
</dbReference>
<dbReference type="SMART" id="SM00155">
    <property type="entry name" value="PLDc"/>
    <property type="match status" value="2"/>
</dbReference>
<feature type="active site" evidence="1">
    <location>
        <position position="306"/>
    </location>
</feature>
<dbReference type="InterPro" id="IPR025202">
    <property type="entry name" value="PLD-like_dom"/>
</dbReference>
<proteinExistence type="inferred from homology"/>
<dbReference type="PANTHER" id="PTHR21248">
    <property type="entry name" value="CARDIOLIPIN SYNTHASE"/>
    <property type="match status" value="1"/>
</dbReference>
<evidence type="ECO:0000259" key="2">
    <source>
        <dbReference type="PROSITE" id="PS50035"/>
    </source>
</evidence>
<dbReference type="InterPro" id="IPR030872">
    <property type="entry name" value="Cardiolipin_synth_ClsB"/>
</dbReference>
<dbReference type="SUPFAM" id="SSF56024">
    <property type="entry name" value="Phospholipase D/nuclease"/>
    <property type="match status" value="2"/>
</dbReference>
<keyword evidence="1" id="KW-0594">Phospholipid biosynthesis</keyword>
<gene>
    <name evidence="1" type="primary">clsB</name>
    <name evidence="3" type="ORF">GEV47_06515</name>
</gene>
<keyword evidence="1" id="KW-1208">Phospholipid metabolism</keyword>
<keyword evidence="1" id="KW-0444">Lipid biosynthesis</keyword>
<reference evidence="3 4" key="1">
    <citation type="submission" date="2019-10" db="EMBL/GenBank/DDBJ databases">
        <title>Glaciimonas soli sp. nov., a psychrophilic bacterium isolated from the forest soil of a high elevation mountain in Taiwan.</title>
        <authorList>
            <person name="Wang L.-T."/>
            <person name="Shieh W.Y."/>
        </authorList>
    </citation>
    <scope>NUCLEOTIDE SEQUENCE [LARGE SCALE GENOMIC DNA]</scope>
    <source>
        <strain evidence="3 4">GS1</strain>
    </source>
</reference>
<keyword evidence="1" id="KW-0808">Transferase</keyword>
<evidence type="ECO:0000313" key="4">
    <source>
        <dbReference type="Proteomes" id="UP000451565"/>
    </source>
</evidence>
<dbReference type="CDD" id="cd09159">
    <property type="entry name" value="PLDc_ybhO_like_2"/>
    <property type="match status" value="1"/>
</dbReference>
<comment type="catalytic activity">
    <reaction evidence="1">
        <text>2 a 1,2-diacyl-sn-glycero-3-phospho-(1'-sn-glycerol) = a cardiolipin + glycerol</text>
        <dbReference type="Rhea" id="RHEA:31451"/>
        <dbReference type="ChEBI" id="CHEBI:17754"/>
        <dbReference type="ChEBI" id="CHEBI:62237"/>
        <dbReference type="ChEBI" id="CHEBI:64716"/>
    </reaction>
</comment>
<dbReference type="Pfam" id="PF13091">
    <property type="entry name" value="PLDc_2"/>
    <property type="match status" value="2"/>
</dbReference>
<feature type="active site" evidence="1">
    <location>
        <position position="301"/>
    </location>
</feature>